<proteinExistence type="predicted"/>
<dbReference type="EMBL" id="BMOR01000052">
    <property type="protein sequence ID" value="GGN48143.1"/>
    <property type="molecule type" value="Genomic_DNA"/>
</dbReference>
<gene>
    <name evidence="2" type="ORF">GCM10010842_40280</name>
</gene>
<accession>A0ABQ2JML8</accession>
<evidence type="ECO:0000256" key="1">
    <source>
        <dbReference type="SAM" id="MobiDB-lite"/>
    </source>
</evidence>
<name>A0ABQ2JML8_9DEIO</name>
<dbReference type="Pfam" id="PF10134">
    <property type="entry name" value="RPA"/>
    <property type="match status" value="1"/>
</dbReference>
<feature type="compositionally biased region" description="Basic and acidic residues" evidence="1">
    <location>
        <begin position="363"/>
        <end position="390"/>
    </location>
</feature>
<evidence type="ECO:0000313" key="2">
    <source>
        <dbReference type="EMBL" id="GGN48143.1"/>
    </source>
</evidence>
<keyword evidence="3" id="KW-1185">Reference proteome</keyword>
<reference evidence="3" key="1">
    <citation type="journal article" date="2019" name="Int. J. Syst. Evol. Microbiol.">
        <title>The Global Catalogue of Microorganisms (GCM) 10K type strain sequencing project: providing services to taxonomists for standard genome sequencing and annotation.</title>
        <authorList>
            <consortium name="The Broad Institute Genomics Platform"/>
            <consortium name="The Broad Institute Genome Sequencing Center for Infectious Disease"/>
            <person name="Wu L."/>
            <person name="Ma J."/>
        </authorList>
    </citation>
    <scope>NUCLEOTIDE SEQUENCE [LARGE SCALE GENOMIC DNA]</scope>
    <source>
        <strain evidence="3">JCM 16918</strain>
    </source>
</reference>
<dbReference type="Proteomes" id="UP000645517">
    <property type="component" value="Unassembled WGS sequence"/>
</dbReference>
<dbReference type="InterPro" id="IPR018777">
    <property type="entry name" value="Replication_initiator_prot_A"/>
</dbReference>
<evidence type="ECO:0000313" key="3">
    <source>
        <dbReference type="Proteomes" id="UP000645517"/>
    </source>
</evidence>
<protein>
    <recommendedName>
        <fullName evidence="4">Plasmid replication initiator protein</fullName>
    </recommendedName>
</protein>
<comment type="caution">
    <text evidence="2">The sequence shown here is derived from an EMBL/GenBank/DDBJ whole genome shotgun (WGS) entry which is preliminary data.</text>
</comment>
<sequence>MTNADQRDQGAIRRFDEVNLSQHSLISVKERVTDADLNWTVTYSLNGRDYNVSCRGLPDYGSPHGIDTDVSAAIINLFIEFGCPEDDTISVTAYQLLKSAGLHINGQNYTNLRLSLMRLEGTQYVISRTWRDATRGRWTSSTFRYLDKVAFTGQAAEEVDEQSLIRVTLPRDVTASIRAGYLKPLHLPFMQSLKRPPTRALYRLLDAQRIDPEHPERRIGAFEVKLMDWAQACKLNSDRPDMIRRALAPAHKELVERGVLTSVEYTGRGQKQTVTYVFGEVAAPPDPQIVAALMQGGVTRPVAEKLAREFSGDVIEEAVALHAALLKDGYKARSKGGLLVDVVRNPGKYQAPSSYRSPQDAATRQEDAERARQREEQATQRRLQEDREALDAAPPEQRVEATFKMILMYVRKALNLTELDILQRAILDGTLNGQEVLKSLTTAAAQQRLAEVTDELRRTIQQL</sequence>
<feature type="region of interest" description="Disordered" evidence="1">
    <location>
        <begin position="349"/>
        <end position="395"/>
    </location>
</feature>
<evidence type="ECO:0008006" key="4">
    <source>
        <dbReference type="Google" id="ProtNLM"/>
    </source>
</evidence>
<organism evidence="2 3">
    <name type="scientific">Deinococcus daejeonensis</name>
    <dbReference type="NCBI Taxonomy" id="1007098"/>
    <lineage>
        <taxon>Bacteria</taxon>
        <taxon>Thermotogati</taxon>
        <taxon>Deinococcota</taxon>
        <taxon>Deinococci</taxon>
        <taxon>Deinococcales</taxon>
        <taxon>Deinococcaceae</taxon>
        <taxon>Deinococcus</taxon>
    </lineage>
</organism>